<dbReference type="WBParaSite" id="PS1159_v2.g24332.t1">
    <property type="protein sequence ID" value="PS1159_v2.g24332.t1"/>
    <property type="gene ID" value="PS1159_v2.g24332"/>
</dbReference>
<name>A0AC35G5Q0_9BILA</name>
<protein>
    <submittedName>
        <fullName evidence="2">Uncharacterized protein</fullName>
    </submittedName>
</protein>
<sequence length="189" mass="21748">MATKDLLSKDKYKSFNYCHTDTGAQYSNLNLNQNLKGSNIFPIQSESKSYNDKKIDYTLSERYKEKEKSQTWKKSSPTNLYSKYSNTLSFNDENEKCWKKNGSSNATNNSILSLHISAYEYLNEASSDSSLNKSFQKSLLIQKQKQINPASTFVSQSPFEFLRQQNDKIPEPEVLQFKASQQLNSNNTE</sequence>
<reference evidence="2" key="1">
    <citation type="submission" date="2022-11" db="UniProtKB">
        <authorList>
            <consortium name="WormBaseParasite"/>
        </authorList>
    </citation>
    <scope>IDENTIFICATION</scope>
</reference>
<accession>A0AC35G5Q0</accession>
<organism evidence="1 2">
    <name type="scientific">Panagrolaimus sp. PS1159</name>
    <dbReference type="NCBI Taxonomy" id="55785"/>
    <lineage>
        <taxon>Eukaryota</taxon>
        <taxon>Metazoa</taxon>
        <taxon>Ecdysozoa</taxon>
        <taxon>Nematoda</taxon>
        <taxon>Chromadorea</taxon>
        <taxon>Rhabditida</taxon>
        <taxon>Tylenchina</taxon>
        <taxon>Panagrolaimomorpha</taxon>
        <taxon>Panagrolaimoidea</taxon>
        <taxon>Panagrolaimidae</taxon>
        <taxon>Panagrolaimus</taxon>
    </lineage>
</organism>
<dbReference type="Proteomes" id="UP000887580">
    <property type="component" value="Unplaced"/>
</dbReference>
<evidence type="ECO:0000313" key="2">
    <source>
        <dbReference type="WBParaSite" id="PS1159_v2.g24332.t1"/>
    </source>
</evidence>
<proteinExistence type="predicted"/>
<evidence type="ECO:0000313" key="1">
    <source>
        <dbReference type="Proteomes" id="UP000887580"/>
    </source>
</evidence>